<dbReference type="PANTHER" id="PTHR46663">
    <property type="entry name" value="DIGUANYLATE CYCLASE DGCT-RELATED"/>
    <property type="match status" value="1"/>
</dbReference>
<feature type="domain" description="Response regulatory" evidence="2">
    <location>
        <begin position="12"/>
        <end position="128"/>
    </location>
</feature>
<dbReference type="InterPro" id="IPR001789">
    <property type="entry name" value="Sig_transdc_resp-reg_receiver"/>
</dbReference>
<dbReference type="SMART" id="SM00448">
    <property type="entry name" value="REC"/>
    <property type="match status" value="1"/>
</dbReference>
<protein>
    <submittedName>
        <fullName evidence="4">Diguanylate phosphodiesterase</fullName>
    </submittedName>
</protein>
<dbReference type="EMBL" id="BDQK01000001">
    <property type="protein sequence ID" value="GBF78805.1"/>
    <property type="molecule type" value="Genomic_DNA"/>
</dbReference>
<dbReference type="Gene3D" id="3.30.70.270">
    <property type="match status" value="1"/>
</dbReference>
<dbReference type="RefSeq" id="WP_368665956.1">
    <property type="nucleotide sequence ID" value="NZ_BDQK01000001.1"/>
</dbReference>
<accession>A0A401IC27</accession>
<evidence type="ECO:0000259" key="2">
    <source>
        <dbReference type="PROSITE" id="PS50110"/>
    </source>
</evidence>
<dbReference type="SUPFAM" id="SSF52172">
    <property type="entry name" value="CheY-like"/>
    <property type="match status" value="1"/>
</dbReference>
<sequence length="272" mass="30823">MITSSIPILDANILIVDDKPSNLRILSTILTKQGYKVRAIVSGKMALIAAQTMPPDLILLDIKMPDIDGYEICKQLKQNPDTSHIPVIFLSALQDIADKVKAFEVGGVDYIIKPFQFEEVLARVSTHLELQEVKFKLQQLNLELEKTVKQRTIDLKSIEQQLIYESSHDYLTKLPNRSLFLERVELALKRAKKTKNYLFAVLLLDLDRFKVINDSDGHQVGDDLLVAISEKLQTLIRSTDTIARLGGDEFALLLEPISDISETLKITERIRQ</sequence>
<dbReference type="PROSITE" id="PS50110">
    <property type="entry name" value="RESPONSE_REGULATORY"/>
    <property type="match status" value="1"/>
</dbReference>
<dbReference type="NCBIfam" id="TIGR00254">
    <property type="entry name" value="GGDEF"/>
    <property type="match status" value="1"/>
</dbReference>
<dbReference type="SUPFAM" id="SSF55073">
    <property type="entry name" value="Nucleotide cyclase"/>
    <property type="match status" value="1"/>
</dbReference>
<evidence type="ECO:0000256" key="1">
    <source>
        <dbReference type="PROSITE-ProRule" id="PRU00169"/>
    </source>
</evidence>
<proteinExistence type="predicted"/>
<keyword evidence="5" id="KW-1185">Reference proteome</keyword>
<evidence type="ECO:0000313" key="5">
    <source>
        <dbReference type="Proteomes" id="UP000287247"/>
    </source>
</evidence>
<organism evidence="4 5">
    <name type="scientific">Aphanothece sacrum FPU1</name>
    <dbReference type="NCBI Taxonomy" id="1920663"/>
    <lineage>
        <taxon>Bacteria</taxon>
        <taxon>Bacillati</taxon>
        <taxon>Cyanobacteriota</taxon>
        <taxon>Cyanophyceae</taxon>
        <taxon>Oscillatoriophycideae</taxon>
        <taxon>Chroococcales</taxon>
        <taxon>Aphanothecaceae</taxon>
        <taxon>Aphanothece</taxon>
    </lineage>
</organism>
<dbReference type="Proteomes" id="UP000287247">
    <property type="component" value="Unassembled WGS sequence"/>
</dbReference>
<dbReference type="InterPro" id="IPR043128">
    <property type="entry name" value="Rev_trsase/Diguanyl_cyclase"/>
</dbReference>
<dbReference type="Pfam" id="PF00072">
    <property type="entry name" value="Response_reg"/>
    <property type="match status" value="1"/>
</dbReference>
<dbReference type="InterPro" id="IPR011006">
    <property type="entry name" value="CheY-like_superfamily"/>
</dbReference>
<dbReference type="SMART" id="SM00267">
    <property type="entry name" value="GGDEF"/>
    <property type="match status" value="1"/>
</dbReference>
<dbReference type="InterPro" id="IPR000160">
    <property type="entry name" value="GGDEF_dom"/>
</dbReference>
<gene>
    <name evidence="4" type="ORF">AsFPU1_0195</name>
</gene>
<dbReference type="Gene3D" id="3.40.50.2300">
    <property type="match status" value="1"/>
</dbReference>
<keyword evidence="1" id="KW-0597">Phosphoprotein</keyword>
<evidence type="ECO:0000259" key="3">
    <source>
        <dbReference type="PROSITE" id="PS50887"/>
    </source>
</evidence>
<dbReference type="CDD" id="cd01949">
    <property type="entry name" value="GGDEF"/>
    <property type="match status" value="1"/>
</dbReference>
<feature type="modified residue" description="4-aspartylphosphate" evidence="1">
    <location>
        <position position="61"/>
    </location>
</feature>
<name>A0A401IC27_APHSA</name>
<reference evidence="5" key="1">
    <citation type="submission" date="2017-05" db="EMBL/GenBank/DDBJ databases">
        <title>Physiological properties and genetic analysis related to exopolysaccharide production of fresh-water unicellular cyanobacterium Aphanothece sacrum, Suizenji Nori, that has been cultured as a food source in Japan.</title>
        <authorList>
            <person name="Kanesaki Y."/>
            <person name="Yoshikawa S."/>
            <person name="Ohki K."/>
        </authorList>
    </citation>
    <scope>NUCLEOTIDE SEQUENCE [LARGE SCALE GENOMIC DNA]</scope>
    <source>
        <strain evidence="5">FPU1</strain>
    </source>
</reference>
<comment type="caution">
    <text evidence="4">The sequence shown here is derived from an EMBL/GenBank/DDBJ whole genome shotgun (WGS) entry which is preliminary data.</text>
</comment>
<dbReference type="AlphaFoldDB" id="A0A401IC27"/>
<dbReference type="PROSITE" id="PS50887">
    <property type="entry name" value="GGDEF"/>
    <property type="match status" value="1"/>
</dbReference>
<dbReference type="Pfam" id="PF00990">
    <property type="entry name" value="GGDEF"/>
    <property type="match status" value="1"/>
</dbReference>
<evidence type="ECO:0000313" key="4">
    <source>
        <dbReference type="EMBL" id="GBF78805.1"/>
    </source>
</evidence>
<dbReference type="InterPro" id="IPR029787">
    <property type="entry name" value="Nucleotide_cyclase"/>
</dbReference>
<dbReference type="GO" id="GO:0000160">
    <property type="term" value="P:phosphorelay signal transduction system"/>
    <property type="evidence" value="ECO:0007669"/>
    <property type="project" value="InterPro"/>
</dbReference>
<dbReference type="PANTHER" id="PTHR46663:SF2">
    <property type="entry name" value="GGDEF DOMAIN-CONTAINING PROTEIN"/>
    <property type="match status" value="1"/>
</dbReference>
<dbReference type="InterPro" id="IPR052163">
    <property type="entry name" value="DGC-Regulatory_Protein"/>
</dbReference>
<feature type="domain" description="GGDEF" evidence="3">
    <location>
        <begin position="197"/>
        <end position="272"/>
    </location>
</feature>
<dbReference type="CDD" id="cd19920">
    <property type="entry name" value="REC_PA4781-like"/>
    <property type="match status" value="1"/>
</dbReference>